<comment type="caution">
    <text evidence="3">The sequence shown here is derived from an EMBL/GenBank/DDBJ whole genome shotgun (WGS) entry which is preliminary data.</text>
</comment>
<dbReference type="PROSITE" id="PS50097">
    <property type="entry name" value="BTB"/>
    <property type="match status" value="1"/>
</dbReference>
<dbReference type="InterPro" id="IPR011333">
    <property type="entry name" value="SKP1/BTB/POZ_sf"/>
</dbReference>
<feature type="transmembrane region" description="Helical" evidence="1">
    <location>
        <begin position="68"/>
        <end position="86"/>
    </location>
</feature>
<dbReference type="EMBL" id="JTDY01001956">
    <property type="protein sequence ID" value="KOB72453.1"/>
    <property type="molecule type" value="Genomic_DNA"/>
</dbReference>
<dbReference type="Pfam" id="PF00651">
    <property type="entry name" value="BTB"/>
    <property type="match status" value="1"/>
</dbReference>
<reference evidence="3 4" key="1">
    <citation type="journal article" date="2015" name="Genome Biol. Evol.">
        <title>The genome of winter moth (Operophtera brumata) provides a genomic perspective on sexual dimorphism and phenology.</title>
        <authorList>
            <person name="Derks M.F."/>
            <person name="Smit S."/>
            <person name="Salis L."/>
            <person name="Schijlen E."/>
            <person name="Bossers A."/>
            <person name="Mateman C."/>
            <person name="Pijl A.S."/>
            <person name="de Ridder D."/>
            <person name="Groenen M.A."/>
            <person name="Visser M.E."/>
            <person name="Megens H.J."/>
        </authorList>
    </citation>
    <scope>NUCLEOTIDE SEQUENCE [LARGE SCALE GENOMIC DNA]</scope>
    <source>
        <strain evidence="3">WM2013NL</strain>
        <tissue evidence="3">Head and thorax</tissue>
    </source>
</reference>
<keyword evidence="4" id="KW-1185">Reference proteome</keyword>
<dbReference type="AlphaFoldDB" id="A0A0L7LAC9"/>
<dbReference type="Proteomes" id="UP000037510">
    <property type="component" value="Unassembled WGS sequence"/>
</dbReference>
<keyword evidence="1" id="KW-1133">Transmembrane helix</keyword>
<organism evidence="3 4">
    <name type="scientific">Operophtera brumata</name>
    <name type="common">Winter moth</name>
    <name type="synonym">Phalaena brumata</name>
    <dbReference type="NCBI Taxonomy" id="104452"/>
    <lineage>
        <taxon>Eukaryota</taxon>
        <taxon>Metazoa</taxon>
        <taxon>Ecdysozoa</taxon>
        <taxon>Arthropoda</taxon>
        <taxon>Hexapoda</taxon>
        <taxon>Insecta</taxon>
        <taxon>Pterygota</taxon>
        <taxon>Neoptera</taxon>
        <taxon>Endopterygota</taxon>
        <taxon>Lepidoptera</taxon>
        <taxon>Glossata</taxon>
        <taxon>Ditrysia</taxon>
        <taxon>Geometroidea</taxon>
        <taxon>Geometridae</taxon>
        <taxon>Larentiinae</taxon>
        <taxon>Operophtera</taxon>
    </lineage>
</organism>
<evidence type="ECO:0000313" key="4">
    <source>
        <dbReference type="Proteomes" id="UP000037510"/>
    </source>
</evidence>
<accession>A0A0L7LAC9</accession>
<feature type="non-terminal residue" evidence="3">
    <location>
        <position position="260"/>
    </location>
</feature>
<evidence type="ECO:0000256" key="1">
    <source>
        <dbReference type="SAM" id="Phobius"/>
    </source>
</evidence>
<name>A0A0L7LAC9_OPEBR</name>
<feature type="domain" description="BTB" evidence="2">
    <location>
        <begin position="174"/>
        <end position="237"/>
    </location>
</feature>
<evidence type="ECO:0000259" key="2">
    <source>
        <dbReference type="PROSITE" id="PS50097"/>
    </source>
</evidence>
<sequence length="260" mass="30050">MEDNPNKYTIKLDKSTDTTDGIDTYNITWTIPIIYQLLQTKAMDDDFPKLRRTVVEVPDTPFKMKVSFYGNAVIMIYYLSSTSLFMKWSLEYRLPNFFNVLPIKDYETVQANKWQHCLGIRLKDLSANKTAPLYLSFKLIVSHAFKAGICSNILLPYIQLSEDFGNLLTDDSFSDVTIKSAEGIEFKAHKSVLAVRSKVLRAHFEHSTKENITNIVETLWDTEVLRDVLTFVYTDKVPRVYDAPEKLLVAADYYQLDRLK</sequence>
<proteinExistence type="predicted"/>
<evidence type="ECO:0000313" key="3">
    <source>
        <dbReference type="EMBL" id="KOB72453.1"/>
    </source>
</evidence>
<dbReference type="Gene3D" id="3.30.710.10">
    <property type="entry name" value="Potassium Channel Kv1.1, Chain A"/>
    <property type="match status" value="1"/>
</dbReference>
<protein>
    <submittedName>
        <fullName evidence="3">Roadkill</fullName>
    </submittedName>
</protein>
<keyword evidence="1" id="KW-0812">Transmembrane</keyword>
<dbReference type="PANTHER" id="PTHR24413">
    <property type="entry name" value="SPECKLE-TYPE POZ PROTEIN"/>
    <property type="match status" value="1"/>
</dbReference>
<gene>
    <name evidence="3" type="ORF">OBRU01_12195</name>
</gene>
<dbReference type="STRING" id="104452.A0A0L7LAC9"/>
<keyword evidence="1" id="KW-0472">Membrane</keyword>
<dbReference type="InterPro" id="IPR000210">
    <property type="entry name" value="BTB/POZ_dom"/>
</dbReference>
<dbReference type="SUPFAM" id="SSF54695">
    <property type="entry name" value="POZ domain"/>
    <property type="match status" value="1"/>
</dbReference>